<keyword evidence="1" id="KW-0175">Coiled coil</keyword>
<dbReference type="GeneID" id="90540445"/>
<sequence>MIELKESLENFFKKNIKRIQKQRLKICMGSITCDIDSFISSLVLAHAINAIFVVNMRKEVFKSKGDLIWVCEKYQINTEDLIFLERNVTPPFIEIGQFDPYLLVGNKKIYIKSKHIKLILTDHNEPIKELEHCKVEMIIDHHTTTHAISQIKKIYIDTGVGSCSTLVSRYLANDLSKKAKSGTKNFLQNKNQLCSQIASLLIIPILMDTKFLKRRVSFHDIAEYKKLKKLSRKSKSELKNEIKNINKARRNDQYQSTSIMLQKNYKSYVSIYDSFGISVIKYQFENWIDREAKNVHEYEQDKKGHGNYKLISFSRGQEVDYYIVSCRKKNVRTIIIFDYPYIETLSNELGLKKIVHKEIEYYIIDVSITRKMLIRKMLQINRKYKPWLYEYEYDY</sequence>
<evidence type="ECO:0000313" key="4">
    <source>
        <dbReference type="Proteomes" id="UP001334084"/>
    </source>
</evidence>
<dbReference type="PANTHER" id="PTHR12112:SF39">
    <property type="entry name" value="EG:152A3.5 PROTEIN (FBGN0003116_PN PROTEIN)"/>
    <property type="match status" value="1"/>
</dbReference>
<dbReference type="InterPro" id="IPR038763">
    <property type="entry name" value="DHH_sf"/>
</dbReference>
<dbReference type="InterPro" id="IPR001667">
    <property type="entry name" value="DDH_dom"/>
</dbReference>
<gene>
    <name evidence="3" type="ORF">VNE69_02155</name>
</gene>
<dbReference type="Pfam" id="PF01368">
    <property type="entry name" value="DHH"/>
    <property type="match status" value="1"/>
</dbReference>
<dbReference type="GO" id="GO:0005737">
    <property type="term" value="C:cytoplasm"/>
    <property type="evidence" value="ECO:0007669"/>
    <property type="project" value="TreeGrafter"/>
</dbReference>
<dbReference type="PANTHER" id="PTHR12112">
    <property type="entry name" value="BNIP - RELATED"/>
    <property type="match status" value="1"/>
</dbReference>
<dbReference type="Proteomes" id="UP001334084">
    <property type="component" value="Chromosome 2"/>
</dbReference>
<dbReference type="KEGG" id="vnx:VNE69_02155"/>
<protein>
    <submittedName>
        <fullName evidence="3">Exopolyphosphatase (PRUNE)</fullName>
    </submittedName>
</protein>
<organism evidence="3 4">
    <name type="scientific">Vairimorpha necatrix</name>
    <dbReference type="NCBI Taxonomy" id="6039"/>
    <lineage>
        <taxon>Eukaryota</taxon>
        <taxon>Fungi</taxon>
        <taxon>Fungi incertae sedis</taxon>
        <taxon>Microsporidia</taxon>
        <taxon>Nosematidae</taxon>
        <taxon>Vairimorpha</taxon>
    </lineage>
</organism>
<feature type="coiled-coil region" evidence="1">
    <location>
        <begin position="221"/>
        <end position="251"/>
    </location>
</feature>
<dbReference type="EMBL" id="CP142727">
    <property type="protein sequence ID" value="WUR02631.1"/>
    <property type="molecule type" value="Genomic_DNA"/>
</dbReference>
<reference evidence="3" key="1">
    <citation type="journal article" date="2024" name="BMC Genomics">
        <title>Functional annotation of a divergent genome using sequence and structure-based similarity.</title>
        <authorList>
            <person name="Svedberg D."/>
            <person name="Winiger R.R."/>
            <person name="Berg A."/>
            <person name="Sharma H."/>
            <person name="Tellgren-Roth C."/>
            <person name="Debrunner-Vossbrinck B.A."/>
            <person name="Vossbrinck C.R."/>
            <person name="Barandun J."/>
        </authorList>
    </citation>
    <scope>NUCLEOTIDE SEQUENCE</scope>
    <source>
        <strain evidence="3">Illinois isolate</strain>
    </source>
</reference>
<evidence type="ECO:0000313" key="3">
    <source>
        <dbReference type="EMBL" id="WUR02631.1"/>
    </source>
</evidence>
<accession>A0AAX4J9L4</accession>
<proteinExistence type="predicted"/>
<dbReference type="RefSeq" id="XP_065328776.1">
    <property type="nucleotide sequence ID" value="XM_065472704.1"/>
</dbReference>
<name>A0AAX4J9L4_9MICR</name>
<evidence type="ECO:0000259" key="2">
    <source>
        <dbReference type="Pfam" id="PF01368"/>
    </source>
</evidence>
<dbReference type="AlphaFoldDB" id="A0AAX4J9L4"/>
<feature type="domain" description="DDH" evidence="2">
    <location>
        <begin position="27"/>
        <end position="203"/>
    </location>
</feature>
<dbReference type="Gene3D" id="3.90.1640.10">
    <property type="entry name" value="inorganic pyrophosphatase (n-terminal core)"/>
    <property type="match status" value="1"/>
</dbReference>
<dbReference type="GO" id="GO:0004309">
    <property type="term" value="F:exopolyphosphatase activity"/>
    <property type="evidence" value="ECO:0007669"/>
    <property type="project" value="TreeGrafter"/>
</dbReference>
<keyword evidence="4" id="KW-1185">Reference proteome</keyword>
<evidence type="ECO:0000256" key="1">
    <source>
        <dbReference type="SAM" id="Coils"/>
    </source>
</evidence>
<dbReference type="SUPFAM" id="SSF64182">
    <property type="entry name" value="DHH phosphoesterases"/>
    <property type="match status" value="1"/>
</dbReference>